<dbReference type="InterPro" id="IPR005018">
    <property type="entry name" value="DOMON_domain"/>
</dbReference>
<protein>
    <recommendedName>
        <fullName evidence="1">DOMON domain-containing protein</fullName>
    </recommendedName>
</protein>
<proteinExistence type="predicted"/>
<accession>A0A3M7QIQ0</accession>
<dbReference type="Proteomes" id="UP000276133">
    <property type="component" value="Unassembled WGS sequence"/>
</dbReference>
<comment type="caution">
    <text evidence="2">The sequence shown here is derived from an EMBL/GenBank/DDBJ whole genome shotgun (WGS) entry which is preliminary data.</text>
</comment>
<feature type="non-terminal residue" evidence="2">
    <location>
        <position position="236"/>
    </location>
</feature>
<dbReference type="SMART" id="SM00664">
    <property type="entry name" value="DoH"/>
    <property type="match status" value="1"/>
</dbReference>
<dbReference type="EMBL" id="REGN01006063">
    <property type="protein sequence ID" value="RNA11024.1"/>
    <property type="molecule type" value="Genomic_DNA"/>
</dbReference>
<gene>
    <name evidence="2" type="ORF">BpHYR1_016259</name>
</gene>
<dbReference type="OrthoDB" id="10419971at2759"/>
<evidence type="ECO:0000259" key="1">
    <source>
        <dbReference type="PROSITE" id="PS50836"/>
    </source>
</evidence>
<feature type="domain" description="DOMON" evidence="1">
    <location>
        <begin position="109"/>
        <end position="231"/>
    </location>
</feature>
<dbReference type="AlphaFoldDB" id="A0A3M7QIQ0"/>
<evidence type="ECO:0000313" key="3">
    <source>
        <dbReference type="Proteomes" id="UP000276133"/>
    </source>
</evidence>
<name>A0A3M7QIQ0_BRAPC</name>
<dbReference type="Pfam" id="PF03351">
    <property type="entry name" value="DOMON"/>
    <property type="match status" value="1"/>
</dbReference>
<organism evidence="2 3">
    <name type="scientific">Brachionus plicatilis</name>
    <name type="common">Marine rotifer</name>
    <name type="synonym">Brachionus muelleri</name>
    <dbReference type="NCBI Taxonomy" id="10195"/>
    <lineage>
        <taxon>Eukaryota</taxon>
        <taxon>Metazoa</taxon>
        <taxon>Spiralia</taxon>
        <taxon>Gnathifera</taxon>
        <taxon>Rotifera</taxon>
        <taxon>Eurotatoria</taxon>
        <taxon>Monogononta</taxon>
        <taxon>Pseudotrocha</taxon>
        <taxon>Ploima</taxon>
        <taxon>Brachionidae</taxon>
        <taxon>Brachionus</taxon>
    </lineage>
</organism>
<reference evidence="2 3" key="1">
    <citation type="journal article" date="2018" name="Sci. Rep.">
        <title>Genomic signatures of local adaptation to the degree of environmental predictability in rotifers.</title>
        <authorList>
            <person name="Franch-Gras L."/>
            <person name="Hahn C."/>
            <person name="Garcia-Roger E.M."/>
            <person name="Carmona M.J."/>
            <person name="Serra M."/>
            <person name="Gomez A."/>
        </authorList>
    </citation>
    <scope>NUCLEOTIDE SEQUENCE [LARGE SCALE GENOMIC DNA]</scope>
    <source>
        <strain evidence="2">HYR1</strain>
    </source>
</reference>
<dbReference type="PROSITE" id="PS50836">
    <property type="entry name" value="DOMON"/>
    <property type="match status" value="1"/>
</dbReference>
<sequence length="236" mass="26468">MHSIVKESKNVVKFPVVPRCTQFTTLNDDKIKIEFRNYGTKTDFIATALIEAGADTNDVWFGIALNHHREMPDGNVVVCKKNNTYLSVEHYYNDGLQPRYMNDSNKFQGLSSMSIQSIGNQITCKYTLIENGVSIDNVWVGMGLNTNRDMPGTDAVICKRNSAMNAIEHYYNDGLVPKYMNTSNKFEGLSSMSISVSGNVLTCKFSRDNSNANEFYKNLNAEDLYVILAYGPMSGM</sequence>
<evidence type="ECO:0000313" key="2">
    <source>
        <dbReference type="EMBL" id="RNA11024.1"/>
    </source>
</evidence>
<keyword evidence="3" id="KW-1185">Reference proteome</keyword>